<keyword evidence="1" id="KW-0472">Membrane</keyword>
<sequence>MDSAIKDNVSTRGGLILILIRFILYTFPFGLLFVVCQKELQCMLKRKRGRIYLPLNQLFIELST</sequence>
<proteinExistence type="predicted"/>
<dbReference type="AlphaFoldDB" id="A0AAJ1YUW3"/>
<dbReference type="EMBL" id="VLYX01000002">
    <property type="protein sequence ID" value="MDR4324863.1"/>
    <property type="molecule type" value="Genomic_DNA"/>
</dbReference>
<keyword evidence="1" id="KW-1133">Transmembrane helix</keyword>
<reference evidence="2" key="1">
    <citation type="submission" date="2019-07" db="EMBL/GenBank/DDBJ databases">
        <title>Phylogenomic Reclassification of ATCC Bacillus Strains and Various Taxa within the Genus Bacillus.</title>
        <authorList>
            <person name="Riojas M.A."/>
            <person name="Frank A.M."/>
            <person name="Fenn S.L."/>
            <person name="King S.P."/>
            <person name="Brower S.M."/>
            <person name="Hazbon M.H."/>
        </authorList>
    </citation>
    <scope>NUCLEOTIDE SEQUENCE</scope>
    <source>
        <strain evidence="2">NR-12239</strain>
    </source>
</reference>
<name>A0AAJ1YUW3_9BACI</name>
<gene>
    <name evidence="2" type="ORF">FOS08_02560</name>
</gene>
<keyword evidence="1" id="KW-0812">Transmembrane</keyword>
<accession>A0AAJ1YUW3</accession>
<protein>
    <submittedName>
        <fullName evidence="2">Uncharacterized protein</fullName>
    </submittedName>
</protein>
<evidence type="ECO:0000256" key="1">
    <source>
        <dbReference type="SAM" id="Phobius"/>
    </source>
</evidence>
<comment type="caution">
    <text evidence="2">The sequence shown here is derived from an EMBL/GenBank/DDBJ whole genome shotgun (WGS) entry which is preliminary data.</text>
</comment>
<dbReference type="Proteomes" id="UP001248134">
    <property type="component" value="Unassembled WGS sequence"/>
</dbReference>
<feature type="transmembrane region" description="Helical" evidence="1">
    <location>
        <begin position="15"/>
        <end position="36"/>
    </location>
</feature>
<organism evidence="2 3">
    <name type="scientific">Bacillus pseudomycoides</name>
    <dbReference type="NCBI Taxonomy" id="64104"/>
    <lineage>
        <taxon>Bacteria</taxon>
        <taxon>Bacillati</taxon>
        <taxon>Bacillota</taxon>
        <taxon>Bacilli</taxon>
        <taxon>Bacillales</taxon>
        <taxon>Bacillaceae</taxon>
        <taxon>Bacillus</taxon>
        <taxon>Bacillus cereus group</taxon>
    </lineage>
</organism>
<evidence type="ECO:0000313" key="2">
    <source>
        <dbReference type="EMBL" id="MDR4324863.1"/>
    </source>
</evidence>
<evidence type="ECO:0000313" key="3">
    <source>
        <dbReference type="Proteomes" id="UP001248134"/>
    </source>
</evidence>